<keyword evidence="1" id="KW-0472">Membrane</keyword>
<keyword evidence="3" id="KW-1185">Reference proteome</keyword>
<sequence>MENISSEEKEFLKRVYCKVNYLEYEKMQQELIKENEKELRKRKIKECITLGLLFIVVTSFSVFSDFDFGVIMGSVVLMLLVTSYYEFSLNV</sequence>
<evidence type="ECO:0000256" key="1">
    <source>
        <dbReference type="SAM" id="Phobius"/>
    </source>
</evidence>
<reference evidence="2 3" key="1">
    <citation type="submission" date="2016-11" db="EMBL/GenBank/DDBJ databases">
        <authorList>
            <person name="Jaros S."/>
            <person name="Januszkiewicz K."/>
            <person name="Wedrychowicz H."/>
        </authorList>
    </citation>
    <scope>NUCLEOTIDE SEQUENCE [LARGE SCALE GENOMIC DNA]</scope>
    <source>
        <strain evidence="2 3">DSM 21758</strain>
    </source>
</reference>
<gene>
    <name evidence="2" type="ORF">SAMN02745163_03815</name>
</gene>
<proteinExistence type="predicted"/>
<accession>A0A1M6SHP6</accession>
<feature type="transmembrane region" description="Helical" evidence="1">
    <location>
        <begin position="47"/>
        <end position="64"/>
    </location>
</feature>
<keyword evidence="1" id="KW-1133">Transmembrane helix</keyword>
<evidence type="ECO:0000313" key="2">
    <source>
        <dbReference type="EMBL" id="SHK44304.1"/>
    </source>
</evidence>
<organism evidence="2 3">
    <name type="scientific">Clostridium cavendishii DSM 21758</name>
    <dbReference type="NCBI Taxonomy" id="1121302"/>
    <lineage>
        <taxon>Bacteria</taxon>
        <taxon>Bacillati</taxon>
        <taxon>Bacillota</taxon>
        <taxon>Clostridia</taxon>
        <taxon>Eubacteriales</taxon>
        <taxon>Clostridiaceae</taxon>
        <taxon>Clostridium</taxon>
    </lineage>
</organism>
<dbReference type="RefSeq" id="WP_072991820.1">
    <property type="nucleotide sequence ID" value="NZ_FQZB01000017.1"/>
</dbReference>
<dbReference type="AlphaFoldDB" id="A0A1M6SHP6"/>
<protein>
    <submittedName>
        <fullName evidence="2">Uncharacterized protein</fullName>
    </submittedName>
</protein>
<feature type="transmembrane region" description="Helical" evidence="1">
    <location>
        <begin position="70"/>
        <end position="87"/>
    </location>
</feature>
<keyword evidence="1" id="KW-0812">Transmembrane</keyword>
<dbReference type="EMBL" id="FQZB01000017">
    <property type="protein sequence ID" value="SHK44304.1"/>
    <property type="molecule type" value="Genomic_DNA"/>
</dbReference>
<dbReference type="Proteomes" id="UP000184310">
    <property type="component" value="Unassembled WGS sequence"/>
</dbReference>
<evidence type="ECO:0000313" key="3">
    <source>
        <dbReference type="Proteomes" id="UP000184310"/>
    </source>
</evidence>
<dbReference type="STRING" id="1121302.SAMN02745163_03815"/>
<name>A0A1M6SHP6_9CLOT</name>